<name>A0ACB9SYZ9_HOLOL</name>
<accession>A0ACB9SYZ9</accession>
<reference evidence="1" key="1">
    <citation type="submission" date="2022-04" db="EMBL/GenBank/DDBJ databases">
        <title>Chromosome-scale genome assembly of Holotrichia oblita Faldermann.</title>
        <authorList>
            <person name="Rongchong L."/>
        </authorList>
    </citation>
    <scope>NUCLEOTIDE SEQUENCE</scope>
    <source>
        <strain evidence="1">81SQS9</strain>
    </source>
</reference>
<gene>
    <name evidence="1" type="ORF">MML48_6g00010700</name>
</gene>
<organism evidence="1 2">
    <name type="scientific">Holotrichia oblita</name>
    <name type="common">Chafer beetle</name>
    <dbReference type="NCBI Taxonomy" id="644536"/>
    <lineage>
        <taxon>Eukaryota</taxon>
        <taxon>Metazoa</taxon>
        <taxon>Ecdysozoa</taxon>
        <taxon>Arthropoda</taxon>
        <taxon>Hexapoda</taxon>
        <taxon>Insecta</taxon>
        <taxon>Pterygota</taxon>
        <taxon>Neoptera</taxon>
        <taxon>Endopterygota</taxon>
        <taxon>Coleoptera</taxon>
        <taxon>Polyphaga</taxon>
        <taxon>Scarabaeiformia</taxon>
        <taxon>Scarabaeidae</taxon>
        <taxon>Melolonthinae</taxon>
        <taxon>Holotrichia</taxon>
    </lineage>
</organism>
<dbReference type="Proteomes" id="UP001056778">
    <property type="component" value="Chromosome 6"/>
</dbReference>
<sequence length="269" mass="30437">MTAVRGKFACVTGGVTGIGYEFSKTLLRNGVKGLFIADMNEKGAPEAINKLQQYGDAEIKFEKIDLMNMYQAECMLKKMVNEFEHIDILVNRASIVAEANYESMINVNYVSNKWLMSILADIGLLYTTMLALYRYMPKYKSGDEGIIVNISSIFGIQPGFSAPVYGATKHAVIGIGRSFGTDYYYNRYKVKILTMCPGSINNSLSEDPNIDLDIDLFKEEIKNYPSQEVAYCGKCLEKMLEKPENNAVWITEGREIYQYPIENTFVRQK</sequence>
<evidence type="ECO:0000313" key="1">
    <source>
        <dbReference type="EMBL" id="KAI4459753.1"/>
    </source>
</evidence>
<dbReference type="EMBL" id="CM043020">
    <property type="protein sequence ID" value="KAI4459753.1"/>
    <property type="molecule type" value="Genomic_DNA"/>
</dbReference>
<evidence type="ECO:0000313" key="2">
    <source>
        <dbReference type="Proteomes" id="UP001056778"/>
    </source>
</evidence>
<keyword evidence="2" id="KW-1185">Reference proteome</keyword>
<proteinExistence type="predicted"/>
<protein>
    <submittedName>
        <fullName evidence="1">15-hydroxyprostaglandin dehydrogenase [nad(+)]</fullName>
    </submittedName>
</protein>
<comment type="caution">
    <text evidence="1">The sequence shown here is derived from an EMBL/GenBank/DDBJ whole genome shotgun (WGS) entry which is preliminary data.</text>
</comment>